<gene>
    <name evidence="10" type="ORF">BaRGS_00038442</name>
</gene>
<organism evidence="10 11">
    <name type="scientific">Batillaria attramentaria</name>
    <dbReference type="NCBI Taxonomy" id="370345"/>
    <lineage>
        <taxon>Eukaryota</taxon>
        <taxon>Metazoa</taxon>
        <taxon>Spiralia</taxon>
        <taxon>Lophotrochozoa</taxon>
        <taxon>Mollusca</taxon>
        <taxon>Gastropoda</taxon>
        <taxon>Caenogastropoda</taxon>
        <taxon>Sorbeoconcha</taxon>
        <taxon>Cerithioidea</taxon>
        <taxon>Batillariidae</taxon>
        <taxon>Batillaria</taxon>
    </lineage>
</organism>
<dbReference type="InterPro" id="IPR000169">
    <property type="entry name" value="Pept_cys_AS"/>
</dbReference>
<feature type="domain" description="Peptidase C1A papain C-terminal" evidence="8">
    <location>
        <begin position="136"/>
        <end position="345"/>
    </location>
</feature>
<keyword evidence="7" id="KW-0732">Signal</keyword>
<evidence type="ECO:0000256" key="5">
    <source>
        <dbReference type="ARBA" id="ARBA00023145"/>
    </source>
</evidence>
<dbReference type="SMART" id="SM00645">
    <property type="entry name" value="Pept_C1"/>
    <property type="match status" value="1"/>
</dbReference>
<evidence type="ECO:0000256" key="3">
    <source>
        <dbReference type="ARBA" id="ARBA00022801"/>
    </source>
</evidence>
<dbReference type="Pfam" id="PF00112">
    <property type="entry name" value="Peptidase_C1"/>
    <property type="match status" value="1"/>
</dbReference>
<dbReference type="SUPFAM" id="SSF54001">
    <property type="entry name" value="Cysteine proteinases"/>
    <property type="match status" value="1"/>
</dbReference>
<dbReference type="SMART" id="SM00848">
    <property type="entry name" value="Inhibitor_I29"/>
    <property type="match status" value="1"/>
</dbReference>
<dbReference type="InterPro" id="IPR000668">
    <property type="entry name" value="Peptidase_C1A_C"/>
</dbReference>
<dbReference type="Gene3D" id="3.90.70.10">
    <property type="entry name" value="Cysteine proteinases"/>
    <property type="match status" value="1"/>
</dbReference>
<sequence>MFRLVLAIIACAASAVTQHPTVDELLHGDVITDYSPYEKTWADFKTAFDRQYGSSEEEDYRKQLFMDNIKEFEAHNKDYMNGKTTYWKDINQFTDMTDEEFASHVHLEPKESTAGRVKRQSFGVCSQYTPPTTPTPPASWDWRSRGYVSPVKDQGNCGSCWAFTTAGAMESRLRILTNLSRSDTLSEQQMVDCFAQNCKGNYPERAYEYLNRTGGIMSDAAYPYTSGSTRTNQVVAEVTGCQYTTHGDETAMKSAVYFQGPLSVIIYVTPAFRAYAGGIFDDPNCVQNSSNRTHCLLIVGYGTSGTGPFWIAKNSWGTTRGLKGYWLMRRGANTCSLASWVNFPQVTPKIRQNSGAPGGAGGTKSIGTGPSGKLLLVIGHSVLAFLITTVSAKY</sequence>
<comment type="caution">
    <text evidence="10">The sequence shown here is derived from an EMBL/GenBank/DDBJ whole genome shotgun (WGS) entry which is preliminary data.</text>
</comment>
<dbReference type="InterPro" id="IPR013201">
    <property type="entry name" value="Prot_inhib_I29"/>
</dbReference>
<proteinExistence type="inferred from homology"/>
<dbReference type="GO" id="GO:0006508">
    <property type="term" value="P:proteolysis"/>
    <property type="evidence" value="ECO:0007669"/>
    <property type="project" value="UniProtKB-KW"/>
</dbReference>
<dbReference type="InterPro" id="IPR013128">
    <property type="entry name" value="Peptidase_C1A"/>
</dbReference>
<name>A0ABD0J637_9CAEN</name>
<keyword evidence="11" id="KW-1185">Reference proteome</keyword>
<evidence type="ECO:0000256" key="6">
    <source>
        <dbReference type="ARBA" id="ARBA00023157"/>
    </source>
</evidence>
<reference evidence="10 11" key="1">
    <citation type="journal article" date="2023" name="Sci. Data">
        <title>Genome assembly of the Korean intertidal mud-creeper Batillaria attramentaria.</title>
        <authorList>
            <person name="Patra A.K."/>
            <person name="Ho P.T."/>
            <person name="Jun S."/>
            <person name="Lee S.J."/>
            <person name="Kim Y."/>
            <person name="Won Y.J."/>
        </authorList>
    </citation>
    <scope>NUCLEOTIDE SEQUENCE [LARGE SCALE GENOMIC DNA]</scope>
    <source>
        <strain evidence="10">Wonlab-2016</strain>
    </source>
</reference>
<dbReference type="Pfam" id="PF08246">
    <property type="entry name" value="Inhibitor_I29"/>
    <property type="match status" value="1"/>
</dbReference>
<protein>
    <submittedName>
        <fullName evidence="10">Uncharacterized protein</fullName>
    </submittedName>
</protein>
<comment type="similarity">
    <text evidence="1">Belongs to the peptidase C1 family.</text>
</comment>
<evidence type="ECO:0000256" key="2">
    <source>
        <dbReference type="ARBA" id="ARBA00022670"/>
    </source>
</evidence>
<dbReference type="InterPro" id="IPR038765">
    <property type="entry name" value="Papain-like_cys_pep_sf"/>
</dbReference>
<evidence type="ECO:0000256" key="4">
    <source>
        <dbReference type="ARBA" id="ARBA00022807"/>
    </source>
</evidence>
<keyword evidence="5" id="KW-0865">Zymogen</keyword>
<evidence type="ECO:0000259" key="9">
    <source>
        <dbReference type="SMART" id="SM00848"/>
    </source>
</evidence>
<feature type="signal peptide" evidence="7">
    <location>
        <begin position="1"/>
        <end position="18"/>
    </location>
</feature>
<dbReference type="FunFam" id="3.90.70.10:FF:000332">
    <property type="entry name" value="Cathepsin L1"/>
    <property type="match status" value="1"/>
</dbReference>
<evidence type="ECO:0000259" key="8">
    <source>
        <dbReference type="SMART" id="SM00645"/>
    </source>
</evidence>
<keyword evidence="6" id="KW-1015">Disulfide bond</keyword>
<dbReference type="Proteomes" id="UP001519460">
    <property type="component" value="Unassembled WGS sequence"/>
</dbReference>
<keyword evidence="4" id="KW-0788">Thiol protease</keyword>
<dbReference type="AlphaFoldDB" id="A0ABD0J637"/>
<keyword evidence="2" id="KW-0645">Protease</keyword>
<dbReference type="EMBL" id="JACVVK020000621">
    <property type="protein sequence ID" value="KAK7462506.1"/>
    <property type="molecule type" value="Genomic_DNA"/>
</dbReference>
<dbReference type="PRINTS" id="PR00705">
    <property type="entry name" value="PAPAIN"/>
</dbReference>
<accession>A0ABD0J637</accession>
<dbReference type="PANTHER" id="PTHR12411">
    <property type="entry name" value="CYSTEINE PROTEASE FAMILY C1-RELATED"/>
    <property type="match status" value="1"/>
</dbReference>
<evidence type="ECO:0000313" key="10">
    <source>
        <dbReference type="EMBL" id="KAK7462506.1"/>
    </source>
</evidence>
<dbReference type="PROSITE" id="PS00139">
    <property type="entry name" value="THIOL_PROTEASE_CYS"/>
    <property type="match status" value="1"/>
</dbReference>
<feature type="chain" id="PRO_5044835350" evidence="7">
    <location>
        <begin position="19"/>
        <end position="394"/>
    </location>
</feature>
<keyword evidence="3" id="KW-0378">Hydrolase</keyword>
<feature type="domain" description="Cathepsin propeptide inhibitor" evidence="9">
    <location>
        <begin position="41"/>
        <end position="101"/>
    </location>
</feature>
<evidence type="ECO:0000313" key="11">
    <source>
        <dbReference type="Proteomes" id="UP001519460"/>
    </source>
</evidence>
<dbReference type="CDD" id="cd02248">
    <property type="entry name" value="Peptidase_C1A"/>
    <property type="match status" value="1"/>
</dbReference>
<dbReference type="InterPro" id="IPR039417">
    <property type="entry name" value="Peptidase_C1A_papain-like"/>
</dbReference>
<evidence type="ECO:0000256" key="1">
    <source>
        <dbReference type="ARBA" id="ARBA00008455"/>
    </source>
</evidence>
<evidence type="ECO:0000256" key="7">
    <source>
        <dbReference type="SAM" id="SignalP"/>
    </source>
</evidence>
<dbReference type="GO" id="GO:0008234">
    <property type="term" value="F:cysteine-type peptidase activity"/>
    <property type="evidence" value="ECO:0007669"/>
    <property type="project" value="UniProtKB-KW"/>
</dbReference>